<reference evidence="2" key="2">
    <citation type="submission" date="2023-01" db="EMBL/GenBank/DDBJ databases">
        <title>Draft genome sequence of Litoribrevibacter albus strain NBRC 110071.</title>
        <authorList>
            <person name="Sun Q."/>
            <person name="Mori K."/>
        </authorList>
    </citation>
    <scope>NUCLEOTIDE SEQUENCE</scope>
    <source>
        <strain evidence="2">NBRC 110071</strain>
    </source>
</reference>
<proteinExistence type="predicted"/>
<dbReference type="Proteomes" id="UP001161389">
    <property type="component" value="Unassembled WGS sequence"/>
</dbReference>
<protein>
    <recommendedName>
        <fullName evidence="4">DUF445 family protein</fullName>
    </recommendedName>
</protein>
<organism evidence="2 3">
    <name type="scientific">Litoribrevibacter albus</name>
    <dbReference type="NCBI Taxonomy" id="1473156"/>
    <lineage>
        <taxon>Bacteria</taxon>
        <taxon>Pseudomonadati</taxon>
        <taxon>Pseudomonadota</taxon>
        <taxon>Gammaproteobacteria</taxon>
        <taxon>Oceanospirillales</taxon>
        <taxon>Oceanospirillaceae</taxon>
        <taxon>Litoribrevibacter</taxon>
    </lineage>
</organism>
<dbReference type="AlphaFoldDB" id="A0AA37S804"/>
<feature type="transmembrane region" description="Helical" evidence="1">
    <location>
        <begin position="15"/>
        <end position="35"/>
    </location>
</feature>
<keyword evidence="3" id="KW-1185">Reference proteome</keyword>
<evidence type="ECO:0000256" key="1">
    <source>
        <dbReference type="SAM" id="Phobius"/>
    </source>
</evidence>
<keyword evidence="1" id="KW-0812">Transmembrane</keyword>
<evidence type="ECO:0008006" key="4">
    <source>
        <dbReference type="Google" id="ProtNLM"/>
    </source>
</evidence>
<feature type="transmembrane region" description="Helical" evidence="1">
    <location>
        <begin position="217"/>
        <end position="237"/>
    </location>
</feature>
<comment type="caution">
    <text evidence="2">The sequence shown here is derived from an EMBL/GenBank/DDBJ whole genome shotgun (WGS) entry which is preliminary data.</text>
</comment>
<dbReference type="PANTHER" id="PTHR35791">
    <property type="entry name" value="UPF0754 MEMBRANE PROTEIN YHEB"/>
    <property type="match status" value="1"/>
</dbReference>
<reference evidence="2" key="1">
    <citation type="journal article" date="2014" name="Int. J. Syst. Evol. Microbiol.">
        <title>Complete genome sequence of Corynebacterium casei LMG S-19264T (=DSM 44701T), isolated from a smear-ripened cheese.</title>
        <authorList>
            <consortium name="US DOE Joint Genome Institute (JGI-PGF)"/>
            <person name="Walter F."/>
            <person name="Albersmeier A."/>
            <person name="Kalinowski J."/>
            <person name="Ruckert C."/>
        </authorList>
    </citation>
    <scope>NUCLEOTIDE SEQUENCE</scope>
    <source>
        <strain evidence="2">NBRC 110071</strain>
    </source>
</reference>
<accession>A0AA37S804</accession>
<feature type="transmembrane region" description="Helical" evidence="1">
    <location>
        <begin position="386"/>
        <end position="405"/>
    </location>
</feature>
<dbReference type="RefSeq" id="WP_284380297.1">
    <property type="nucleotide sequence ID" value="NZ_BSNM01000009.1"/>
</dbReference>
<feature type="transmembrane region" description="Helical" evidence="1">
    <location>
        <begin position="192"/>
        <end position="211"/>
    </location>
</feature>
<gene>
    <name evidence="2" type="ORF">GCM10007876_13560</name>
</gene>
<evidence type="ECO:0000313" key="2">
    <source>
        <dbReference type="EMBL" id="GLQ30877.1"/>
    </source>
</evidence>
<sequence>MDFQAIWLDIQAHPYYLLMPLIAGFVGYITKIMALEMMFLPLEFKGIKPYIGWQGVVPRKAPKMAESATDLLLGRLLTLEELIERLDLKRMVGEVEQHLMQITDHMIREVGDKFLPEYWHRLPNVVQFAVIKRIQKEIPDIAESIWIDIRKDPNHYIDIKHLLVSNLTKDKALLNRIFRQIGGKEFIFFRNAGFWFGLVLGCIQLMCWLIWHQPWLMPLFGGLVGLVSDWVALTLLFRPLQKIRVLGLSFQGKFIARQDEVAKDYASLIAKELLTPANMIEEVMRGPSADRLVELIQKHIEDASKEQFGRAGALVKYALGSEKLDQIKHFVVNKSIEVIPETARDVEDYAMDALDIKNTLISRMDKLTPEEFEGLLRPAFKADEKTLILAGAILGFIIGELQVQVML</sequence>
<evidence type="ECO:0000313" key="3">
    <source>
        <dbReference type="Proteomes" id="UP001161389"/>
    </source>
</evidence>
<name>A0AA37S804_9GAMM</name>
<keyword evidence="1" id="KW-1133">Transmembrane helix</keyword>
<dbReference type="EMBL" id="BSNM01000009">
    <property type="protein sequence ID" value="GLQ30877.1"/>
    <property type="molecule type" value="Genomic_DNA"/>
</dbReference>
<dbReference type="PANTHER" id="PTHR35791:SF1">
    <property type="entry name" value="UPF0754 MEMBRANE PROTEIN YHEB"/>
    <property type="match status" value="1"/>
</dbReference>
<keyword evidence="1" id="KW-0472">Membrane</keyword>